<feature type="domain" description="Metallo-beta-lactamase" evidence="3">
    <location>
        <begin position="14"/>
        <end position="218"/>
    </location>
</feature>
<dbReference type="InterPro" id="IPR042173">
    <property type="entry name" value="RNase_J_2"/>
</dbReference>
<dbReference type="EMBL" id="JBHTMO010000002">
    <property type="protein sequence ID" value="MFD1392205.1"/>
    <property type="molecule type" value="Genomic_DNA"/>
</dbReference>
<dbReference type="Pfam" id="PF12706">
    <property type="entry name" value="Lactamase_B_2"/>
    <property type="match status" value="1"/>
</dbReference>
<keyword evidence="1" id="KW-0378">Hydrolase</keyword>
<dbReference type="RefSeq" id="WP_125584766.1">
    <property type="nucleotide sequence ID" value="NZ_JBHTMO010000002.1"/>
</dbReference>
<keyword evidence="5" id="KW-1185">Reference proteome</keyword>
<dbReference type="InterPro" id="IPR036866">
    <property type="entry name" value="RibonucZ/Hydroxyglut_hydro"/>
</dbReference>
<keyword evidence="1" id="KW-0269">Exonuclease</keyword>
<accession>A0ABW4B7M3</accession>
<dbReference type="Proteomes" id="UP001597249">
    <property type="component" value="Unassembled WGS sequence"/>
</dbReference>
<dbReference type="PANTHER" id="PTHR43694">
    <property type="entry name" value="RIBONUCLEASE J"/>
    <property type="match status" value="1"/>
</dbReference>
<protein>
    <submittedName>
        <fullName evidence="4">MBL fold metallo-hydrolase</fullName>
    </submittedName>
</protein>
<dbReference type="SMART" id="SM00849">
    <property type="entry name" value="Lactamase_B"/>
    <property type="match status" value="1"/>
</dbReference>
<reference evidence="5" key="1">
    <citation type="journal article" date="2019" name="Int. J. Syst. Evol. Microbiol.">
        <title>The Global Catalogue of Microorganisms (GCM) 10K type strain sequencing project: providing services to taxonomists for standard genome sequencing and annotation.</title>
        <authorList>
            <consortium name="The Broad Institute Genomics Platform"/>
            <consortium name="The Broad Institute Genome Sequencing Center for Infectious Disease"/>
            <person name="Wu L."/>
            <person name="Ma J."/>
        </authorList>
    </citation>
    <scope>NUCLEOTIDE SEQUENCE [LARGE SCALE GENOMIC DNA]</scope>
    <source>
        <strain evidence="5">CCM 8911</strain>
    </source>
</reference>
<name>A0ABW4B7M3_9LACO</name>
<keyword evidence="2" id="KW-0694">RNA-binding</keyword>
<proteinExistence type="predicted"/>
<keyword evidence="1" id="KW-0540">Nuclease</keyword>
<organism evidence="4 5">
    <name type="scientific">Lacticaseibacillus jixianensis</name>
    <dbReference type="NCBI Taxonomy" id="2486012"/>
    <lineage>
        <taxon>Bacteria</taxon>
        <taxon>Bacillati</taxon>
        <taxon>Bacillota</taxon>
        <taxon>Bacilli</taxon>
        <taxon>Lactobacillales</taxon>
        <taxon>Lactobacillaceae</taxon>
        <taxon>Lacticaseibacillus</taxon>
    </lineage>
</organism>
<comment type="caution">
    <text evidence="4">The sequence shown here is derived from an EMBL/GenBank/DDBJ whole genome shotgun (WGS) entry which is preliminary data.</text>
</comment>
<dbReference type="SUPFAM" id="SSF56281">
    <property type="entry name" value="Metallo-hydrolase/oxidoreductase"/>
    <property type="match status" value="1"/>
</dbReference>
<dbReference type="PANTHER" id="PTHR43694:SF1">
    <property type="entry name" value="RIBONUCLEASE J"/>
    <property type="match status" value="1"/>
</dbReference>
<evidence type="ECO:0000313" key="5">
    <source>
        <dbReference type="Proteomes" id="UP001597249"/>
    </source>
</evidence>
<evidence type="ECO:0000313" key="4">
    <source>
        <dbReference type="EMBL" id="MFD1392205.1"/>
    </source>
</evidence>
<gene>
    <name evidence="4" type="ORF">ACFQ3L_01190</name>
</gene>
<sequence length="413" mass="46251">MTQIRFLNGLRTIGGNIVEFSQAGSRVIMDFGVAADLTNETVASAIANGKLPNVPELFGLAEDHWAHEAIFISHLHIDHMGALQYLKQDIPVYLSAPSYRLYQTLIALGIEKPVANLHPMPFETPVTVGDFSVQGFASDHDEPGIMALLVGDGQRWYAHSGDVRLNGPHRARVDHWAQVFREKKLAMFMLEGTTFSFDTETPVKDQQHPSEPLTETGMQAKLLDVLQASPQLVAINPYIRNYERLAGLQESAHRAGRQMVWEHPDAVVLETMTGLKPDQVIEETISREALRQHPDQYLLENAFTHLNWLQDLPVSQYVHTNGEPLGDYDPRFKTLTETLGAAAIPLTFLSCSGHATRTDLIKLAQMVAPRIIAPWHSFHPEREAKALDETTRAELLLPEKDLYYTLDEPDGQD</sequence>
<dbReference type="Gene3D" id="3.60.15.10">
    <property type="entry name" value="Ribonuclease Z/Hydroxyacylglutathione hydrolase-like"/>
    <property type="match status" value="1"/>
</dbReference>
<dbReference type="InterPro" id="IPR001279">
    <property type="entry name" value="Metallo-B-lactamas"/>
</dbReference>
<evidence type="ECO:0000259" key="3">
    <source>
        <dbReference type="SMART" id="SM00849"/>
    </source>
</evidence>
<evidence type="ECO:0000256" key="1">
    <source>
        <dbReference type="ARBA" id="ARBA00022839"/>
    </source>
</evidence>
<evidence type="ECO:0000256" key="2">
    <source>
        <dbReference type="ARBA" id="ARBA00022884"/>
    </source>
</evidence>
<dbReference type="Gene3D" id="3.40.50.10710">
    <property type="entry name" value="Metallo-hydrolase/oxidoreductase"/>
    <property type="match status" value="1"/>
</dbReference>